<feature type="region of interest" description="Disordered" evidence="1">
    <location>
        <begin position="203"/>
        <end position="247"/>
    </location>
</feature>
<dbReference type="AlphaFoldDB" id="A0A2K3QHY7"/>
<keyword evidence="4" id="KW-1185">Reference proteome</keyword>
<feature type="compositionally biased region" description="Polar residues" evidence="1">
    <location>
        <begin position="218"/>
        <end position="229"/>
    </location>
</feature>
<accession>A0A2K3QHY7</accession>
<feature type="region of interest" description="Disordered" evidence="1">
    <location>
        <begin position="50"/>
        <end position="91"/>
    </location>
</feature>
<feature type="transmembrane region" description="Helical" evidence="2">
    <location>
        <begin position="164"/>
        <end position="185"/>
    </location>
</feature>
<keyword evidence="2" id="KW-0812">Transmembrane</keyword>
<evidence type="ECO:0000256" key="1">
    <source>
        <dbReference type="SAM" id="MobiDB-lite"/>
    </source>
</evidence>
<keyword evidence="2" id="KW-0472">Membrane</keyword>
<feature type="compositionally biased region" description="Gly residues" evidence="1">
    <location>
        <begin position="51"/>
        <end position="61"/>
    </location>
</feature>
<evidence type="ECO:0000313" key="4">
    <source>
        <dbReference type="Proteomes" id="UP000236621"/>
    </source>
</evidence>
<organism evidence="3 4">
    <name type="scientific">Tolypocladium capitatum</name>
    <dbReference type="NCBI Taxonomy" id="45235"/>
    <lineage>
        <taxon>Eukaryota</taxon>
        <taxon>Fungi</taxon>
        <taxon>Dikarya</taxon>
        <taxon>Ascomycota</taxon>
        <taxon>Pezizomycotina</taxon>
        <taxon>Sordariomycetes</taxon>
        <taxon>Hypocreomycetidae</taxon>
        <taxon>Hypocreales</taxon>
        <taxon>Ophiocordycipitaceae</taxon>
        <taxon>Tolypocladium</taxon>
    </lineage>
</organism>
<keyword evidence="2" id="KW-1133">Transmembrane helix</keyword>
<reference evidence="3 4" key="1">
    <citation type="submission" date="2017-08" db="EMBL/GenBank/DDBJ databases">
        <title>Harnessing the power of phylogenomics to disentangle the directionality and signatures of interkingdom host jumping in the parasitic fungal genus Tolypocladium.</title>
        <authorList>
            <person name="Quandt C.A."/>
            <person name="Patterson W."/>
            <person name="Spatafora J.W."/>
        </authorList>
    </citation>
    <scope>NUCLEOTIDE SEQUENCE [LARGE SCALE GENOMIC DNA]</scope>
    <source>
        <strain evidence="3 4">CBS 113982</strain>
    </source>
</reference>
<comment type="caution">
    <text evidence="3">The sequence shown here is derived from an EMBL/GenBank/DDBJ whole genome shotgun (WGS) entry which is preliminary data.</text>
</comment>
<evidence type="ECO:0000256" key="2">
    <source>
        <dbReference type="SAM" id="Phobius"/>
    </source>
</evidence>
<feature type="compositionally biased region" description="Polar residues" evidence="1">
    <location>
        <begin position="77"/>
        <end position="91"/>
    </location>
</feature>
<gene>
    <name evidence="3" type="ORF">TCAP_02925</name>
</gene>
<feature type="region of interest" description="Disordered" evidence="1">
    <location>
        <begin position="267"/>
        <end position="303"/>
    </location>
</feature>
<feature type="compositionally biased region" description="Low complexity" evidence="1">
    <location>
        <begin position="116"/>
        <end position="139"/>
    </location>
</feature>
<dbReference type="STRING" id="45235.A0A2K3QHY7"/>
<proteinExistence type="predicted"/>
<dbReference type="EMBL" id="NRSZ01000454">
    <property type="protein sequence ID" value="PNY27146.1"/>
    <property type="molecule type" value="Genomic_DNA"/>
</dbReference>
<evidence type="ECO:0000313" key="3">
    <source>
        <dbReference type="EMBL" id="PNY27146.1"/>
    </source>
</evidence>
<protein>
    <submittedName>
        <fullName evidence="3">Uncharacterized protein</fullName>
    </submittedName>
</protein>
<feature type="compositionally biased region" description="Low complexity" evidence="1">
    <location>
        <begin position="273"/>
        <end position="285"/>
    </location>
</feature>
<feature type="compositionally biased region" description="Gly residues" evidence="1">
    <location>
        <begin position="204"/>
        <end position="214"/>
    </location>
</feature>
<name>A0A2K3QHY7_9HYPO</name>
<dbReference type="OrthoDB" id="5431298at2759"/>
<sequence length="343" mass="35048">MLVDDVVIPRGDGAVCPSGRSFYSCVGNRFRGCCSTDPCDLRECPDDASLGDGGPSGGNGHGGDEDGSSSSSDKHPQTSSTKTDSGITHTIPNHSVVTVTRHSLVFSEAPSPTPAPSSDTATLTAAPSTNAASATATGARPGISGVTYGPDGGREGITFSSGTIVGIAVGGAVFSAILFVVLSSWRRRRRNRRENEAEAVAFQGIGGGGNGGEKGQQPMSAHTTGTQASGGDPFAPFGGRADRPQDPHKPRIGAFEMDGTGMAPVELPAEPATSSSGTTSYSRPSLQPCQAHGGLYTVPESPAADPRANLNAIRTDSGHAGYVNHWNQWRAVGSDSGSRVEQP</sequence>
<feature type="region of interest" description="Disordered" evidence="1">
    <location>
        <begin position="107"/>
        <end position="147"/>
    </location>
</feature>
<dbReference type="Proteomes" id="UP000236621">
    <property type="component" value="Unassembled WGS sequence"/>
</dbReference>